<dbReference type="Pfam" id="PF08031">
    <property type="entry name" value="BBE"/>
    <property type="match status" value="1"/>
</dbReference>
<reference evidence="4" key="1">
    <citation type="submission" date="2021-03" db="EMBL/GenBank/DDBJ databases">
        <authorList>
            <consortium name="Genoscope - CEA"/>
            <person name="William W."/>
        </authorList>
    </citation>
    <scope>NUCLEOTIDE SEQUENCE</scope>
    <source>
        <strain evidence="4">Doubled-haploid Pahang</strain>
    </source>
</reference>
<dbReference type="AlphaFoldDB" id="A0A804IYJ6"/>
<dbReference type="InParanoid" id="A0A804IYJ6"/>
<feature type="domain" description="Berberine/berberine-like" evidence="3">
    <location>
        <begin position="112"/>
        <end position="132"/>
    </location>
</feature>
<evidence type="ECO:0000256" key="1">
    <source>
        <dbReference type="ARBA" id="ARBA00022630"/>
    </source>
</evidence>
<dbReference type="EMBL" id="HG996469">
    <property type="protein sequence ID" value="CAG1844653.1"/>
    <property type="molecule type" value="Genomic_DNA"/>
</dbReference>
<evidence type="ECO:0000313" key="5">
    <source>
        <dbReference type="EnsemblPlants" id="Ma04_p38450.1"/>
    </source>
</evidence>
<evidence type="ECO:0000313" key="6">
    <source>
        <dbReference type="Proteomes" id="UP000012960"/>
    </source>
</evidence>
<dbReference type="InterPro" id="IPR012951">
    <property type="entry name" value="BBE"/>
</dbReference>
<dbReference type="InterPro" id="IPR016169">
    <property type="entry name" value="FAD-bd_PCMH_sub2"/>
</dbReference>
<evidence type="ECO:0000313" key="4">
    <source>
        <dbReference type="EMBL" id="CAG1844653.1"/>
    </source>
</evidence>
<evidence type="ECO:0000259" key="3">
    <source>
        <dbReference type="Pfam" id="PF08031"/>
    </source>
</evidence>
<sequence length="136" mass="15331">MGEDLFWAIRGGGASLGVVLYYKIRLVDVPPKVTVFSISRTLKQGATKLAKSDFVRKPISEKGWKGIWRFMAEAKDEPAVMIMEPWGGRMDEIAETVIAFPHRKGNLFNIQLAKVKAQVDPESYFWNEQSIPPFSA</sequence>
<organism evidence="5 6">
    <name type="scientific">Musa acuminata subsp. malaccensis</name>
    <name type="common">Wild banana</name>
    <name type="synonym">Musa malaccensis</name>
    <dbReference type="NCBI Taxonomy" id="214687"/>
    <lineage>
        <taxon>Eukaryota</taxon>
        <taxon>Viridiplantae</taxon>
        <taxon>Streptophyta</taxon>
        <taxon>Embryophyta</taxon>
        <taxon>Tracheophyta</taxon>
        <taxon>Spermatophyta</taxon>
        <taxon>Magnoliopsida</taxon>
        <taxon>Liliopsida</taxon>
        <taxon>Zingiberales</taxon>
        <taxon>Musaceae</taxon>
        <taxon>Musa</taxon>
    </lineage>
</organism>
<name>A0A804IYJ6_MUSAM</name>
<keyword evidence="1" id="KW-0285">Flavoprotein</keyword>
<keyword evidence="2" id="KW-0274">FAD</keyword>
<proteinExistence type="predicted"/>
<dbReference type="Gene3D" id="3.30.465.10">
    <property type="match status" value="1"/>
</dbReference>
<protein>
    <submittedName>
        <fullName evidence="4">(wild Malaysian banana) hypothetical protein</fullName>
    </submittedName>
</protein>
<keyword evidence="6" id="KW-1185">Reference proteome</keyword>
<dbReference type="GO" id="GO:0016491">
    <property type="term" value="F:oxidoreductase activity"/>
    <property type="evidence" value="ECO:0007669"/>
    <property type="project" value="InterPro"/>
</dbReference>
<dbReference type="Gramene" id="Ma04_t38450.1">
    <property type="protein sequence ID" value="Ma04_p38450.1"/>
    <property type="gene ID" value="Ma04_g38450"/>
</dbReference>
<dbReference type="EnsemblPlants" id="Ma04_t38450.1">
    <property type="protein sequence ID" value="Ma04_p38450.1"/>
    <property type="gene ID" value="Ma04_g38450"/>
</dbReference>
<evidence type="ECO:0000256" key="2">
    <source>
        <dbReference type="ARBA" id="ARBA00022827"/>
    </source>
</evidence>
<gene>
    <name evidence="4" type="ORF">GSMUA_144480.1</name>
</gene>
<accession>A0A804IYJ6</accession>
<dbReference type="Gene3D" id="3.40.462.20">
    <property type="match status" value="2"/>
</dbReference>
<dbReference type="GO" id="GO:0050660">
    <property type="term" value="F:flavin adenine dinucleotide binding"/>
    <property type="evidence" value="ECO:0007669"/>
    <property type="project" value="InterPro"/>
</dbReference>
<dbReference type="PANTHER" id="PTHR32448">
    <property type="entry name" value="OS08G0158400 PROTEIN"/>
    <property type="match status" value="1"/>
</dbReference>
<dbReference type="Proteomes" id="UP000012960">
    <property type="component" value="Unplaced"/>
</dbReference>
<reference evidence="5" key="2">
    <citation type="submission" date="2021-05" db="UniProtKB">
        <authorList>
            <consortium name="EnsemblPlants"/>
        </authorList>
    </citation>
    <scope>IDENTIFICATION</scope>
    <source>
        <strain evidence="5">subsp. malaccensis</strain>
    </source>
</reference>